<dbReference type="InterPro" id="IPR032675">
    <property type="entry name" value="LRR_dom_sf"/>
</dbReference>
<name>A0A9P5SM23_9FUNG</name>
<dbReference type="AlphaFoldDB" id="A0A9P5SM23"/>
<reference evidence="1" key="1">
    <citation type="journal article" date="2020" name="Fungal Divers.">
        <title>Resolving the Mortierellaceae phylogeny through synthesis of multi-gene phylogenetics and phylogenomics.</title>
        <authorList>
            <person name="Vandepol N."/>
            <person name="Liber J."/>
            <person name="Desiro A."/>
            <person name="Na H."/>
            <person name="Kennedy M."/>
            <person name="Barry K."/>
            <person name="Grigoriev I.V."/>
            <person name="Miller A.N."/>
            <person name="O'Donnell K."/>
            <person name="Stajich J.E."/>
            <person name="Bonito G."/>
        </authorList>
    </citation>
    <scope>NUCLEOTIDE SEQUENCE</scope>
    <source>
        <strain evidence="1">NVP1</strain>
    </source>
</reference>
<keyword evidence="2" id="KW-1185">Reference proteome</keyword>
<dbReference type="SUPFAM" id="SSF52047">
    <property type="entry name" value="RNI-like"/>
    <property type="match status" value="1"/>
</dbReference>
<accession>A0A9P5SM23</accession>
<comment type="caution">
    <text evidence="1">The sequence shown here is derived from an EMBL/GenBank/DDBJ whole genome shotgun (WGS) entry which is preliminary data.</text>
</comment>
<gene>
    <name evidence="1" type="ORF">BG006_006177</name>
</gene>
<proteinExistence type="predicted"/>
<dbReference type="EMBL" id="JAAAUY010000360">
    <property type="protein sequence ID" value="KAF9330936.1"/>
    <property type="molecule type" value="Genomic_DNA"/>
</dbReference>
<sequence>MCRGSQFAKFSISAVQQALATNAQYVKHLGIHFSALLDCVVPDAESAQIDIIDPSTVYFRKLVVDHRRLSTVWTNLCTLEIHSCIQPVAFEKQVVALVRRNPGLVTLRFGHDQTVETIEELVSVLQQGLREFHLSTAVSPNTAKFVLENLPDGIRAISLNIYVNADEQDHEYLPTSIGPRPHLLLESLRITGVFTGFQEHVLFPFLGCCSTKLKKIEIPETGYFSCKTIASALHLLGLHFTSFYPAELPNGKDSLDGDIADLLDANPQLTSVHLTSCRSAGWLTAAVLYTSEHLQELDLCGSDLPSRELRTILRGAKNLRFLDAITPRPTRAQLESTTSPLIPPMRQNNNDPLFLADDVVDGEWSTTSLERFACRIRVQRPEWQVAT</sequence>
<organism evidence="1 2">
    <name type="scientific">Podila minutissima</name>
    <dbReference type="NCBI Taxonomy" id="64525"/>
    <lineage>
        <taxon>Eukaryota</taxon>
        <taxon>Fungi</taxon>
        <taxon>Fungi incertae sedis</taxon>
        <taxon>Mucoromycota</taxon>
        <taxon>Mortierellomycotina</taxon>
        <taxon>Mortierellomycetes</taxon>
        <taxon>Mortierellales</taxon>
        <taxon>Mortierellaceae</taxon>
        <taxon>Podila</taxon>
    </lineage>
</organism>
<evidence type="ECO:0000313" key="1">
    <source>
        <dbReference type="EMBL" id="KAF9330936.1"/>
    </source>
</evidence>
<dbReference type="Gene3D" id="3.80.10.10">
    <property type="entry name" value="Ribonuclease Inhibitor"/>
    <property type="match status" value="1"/>
</dbReference>
<protein>
    <submittedName>
        <fullName evidence="1">Uncharacterized protein</fullName>
    </submittedName>
</protein>
<evidence type="ECO:0000313" key="2">
    <source>
        <dbReference type="Proteomes" id="UP000696485"/>
    </source>
</evidence>
<dbReference type="Proteomes" id="UP000696485">
    <property type="component" value="Unassembled WGS sequence"/>
</dbReference>